<dbReference type="CDD" id="cd01310">
    <property type="entry name" value="TatD_DNAse"/>
    <property type="match status" value="1"/>
</dbReference>
<feature type="binding site" evidence="3">
    <location>
        <position position="8"/>
    </location>
    <ligand>
        <name>a divalent metal cation</name>
        <dbReference type="ChEBI" id="CHEBI:60240"/>
        <label>1</label>
    </ligand>
</feature>
<dbReference type="GO" id="GO:0004536">
    <property type="term" value="F:DNA nuclease activity"/>
    <property type="evidence" value="ECO:0007669"/>
    <property type="project" value="InterPro"/>
</dbReference>
<feature type="binding site" evidence="3">
    <location>
        <position position="203"/>
    </location>
    <ligand>
        <name>a divalent metal cation</name>
        <dbReference type="ChEBI" id="CHEBI:60240"/>
        <label>1</label>
    </ligand>
</feature>
<dbReference type="InterPro" id="IPR018228">
    <property type="entry name" value="DNase_TatD-rel_CS"/>
</dbReference>
<dbReference type="Pfam" id="PF01026">
    <property type="entry name" value="TatD_DNase"/>
    <property type="match status" value="1"/>
</dbReference>
<dbReference type="GO" id="GO:0046872">
    <property type="term" value="F:metal ion binding"/>
    <property type="evidence" value="ECO:0007669"/>
    <property type="project" value="UniProtKB-KW"/>
</dbReference>
<keyword evidence="1 3" id="KW-0479">Metal-binding</keyword>
<dbReference type="AlphaFoldDB" id="A0A9D0YWH0"/>
<keyword evidence="2 4" id="KW-0378">Hydrolase</keyword>
<dbReference type="InterPro" id="IPR015991">
    <property type="entry name" value="TatD/YcfH-like"/>
</dbReference>
<evidence type="ECO:0000313" key="5">
    <source>
        <dbReference type="Proteomes" id="UP000886819"/>
    </source>
</evidence>
<dbReference type="InterPro" id="IPR032466">
    <property type="entry name" value="Metal_Hydrolase"/>
</dbReference>
<dbReference type="GO" id="GO:0016788">
    <property type="term" value="F:hydrolase activity, acting on ester bonds"/>
    <property type="evidence" value="ECO:0007669"/>
    <property type="project" value="InterPro"/>
</dbReference>
<dbReference type="EMBL" id="DVFI01000099">
    <property type="protein sequence ID" value="HIQ63347.1"/>
    <property type="molecule type" value="Genomic_DNA"/>
</dbReference>
<dbReference type="PROSITE" id="PS01091">
    <property type="entry name" value="TATD_3"/>
    <property type="match status" value="1"/>
</dbReference>
<dbReference type="NCBIfam" id="TIGR00010">
    <property type="entry name" value="YchF/TatD family DNA exonuclease"/>
    <property type="match status" value="1"/>
</dbReference>
<reference evidence="4" key="1">
    <citation type="submission" date="2020-10" db="EMBL/GenBank/DDBJ databases">
        <authorList>
            <person name="Gilroy R."/>
        </authorList>
    </citation>
    <scope>NUCLEOTIDE SEQUENCE</scope>
    <source>
        <strain evidence="4">ChiHile30-977</strain>
    </source>
</reference>
<feature type="binding site" evidence="3">
    <location>
        <position position="128"/>
    </location>
    <ligand>
        <name>a divalent metal cation</name>
        <dbReference type="ChEBI" id="CHEBI:60240"/>
        <label>2</label>
    </ligand>
</feature>
<dbReference type="FunFam" id="3.20.20.140:FF:000005">
    <property type="entry name" value="TatD family hydrolase"/>
    <property type="match status" value="1"/>
</dbReference>
<dbReference type="PIRSF" id="PIRSF005902">
    <property type="entry name" value="DNase_TatD"/>
    <property type="match status" value="1"/>
</dbReference>
<dbReference type="Proteomes" id="UP000886819">
    <property type="component" value="Unassembled WGS sequence"/>
</dbReference>
<dbReference type="PROSITE" id="PS01137">
    <property type="entry name" value="TATD_1"/>
    <property type="match status" value="1"/>
</dbReference>
<feature type="binding site" evidence="3">
    <location>
        <position position="92"/>
    </location>
    <ligand>
        <name>a divalent metal cation</name>
        <dbReference type="ChEBI" id="CHEBI:60240"/>
        <label>1</label>
    </ligand>
</feature>
<dbReference type="PANTHER" id="PTHR46124">
    <property type="entry name" value="D-AMINOACYL-TRNA DEACYLASE"/>
    <property type="match status" value="1"/>
</dbReference>
<sequence>MLFDTHCHLDDERFDADREAILDDMAVRGFMPCVVVGADMPSSRRCRALAHTRSWLYFAAAVHPHDAKAYSDGAHAELTALMADARCVAWGEIGLDYYYDLSPRDVQRAVFVRQLEAAAALDKPVILHIRDAHGDITDLLRARRDRLPRGVVHCYSGSAEQARIYLDMGFYVSLAGPVTFRKAPNLWEVARLVPDDRLLVETDSPYLAPEPVRGRRNDPRNVAHVARRVAELRGTDYEALCALTRRNGMRLFGIPEDEAGT</sequence>
<accession>A0A9D0YWH0</accession>
<evidence type="ECO:0000256" key="1">
    <source>
        <dbReference type="ARBA" id="ARBA00022723"/>
    </source>
</evidence>
<feature type="binding site" evidence="3">
    <location>
        <position position="153"/>
    </location>
    <ligand>
        <name>a divalent metal cation</name>
        <dbReference type="ChEBI" id="CHEBI:60240"/>
        <label>2</label>
    </ligand>
</feature>
<dbReference type="PANTHER" id="PTHR46124:SF2">
    <property type="entry name" value="D-AMINOACYL-TRNA DEACYLASE"/>
    <property type="match status" value="1"/>
</dbReference>
<evidence type="ECO:0000256" key="2">
    <source>
        <dbReference type="ARBA" id="ARBA00022801"/>
    </source>
</evidence>
<dbReference type="Gene3D" id="3.20.20.140">
    <property type="entry name" value="Metal-dependent hydrolases"/>
    <property type="match status" value="1"/>
</dbReference>
<evidence type="ECO:0000256" key="3">
    <source>
        <dbReference type="PIRSR" id="PIRSR005902-1"/>
    </source>
</evidence>
<evidence type="ECO:0000313" key="4">
    <source>
        <dbReference type="EMBL" id="HIQ63347.1"/>
    </source>
</evidence>
<protein>
    <submittedName>
        <fullName evidence="4">TatD family hydrolase</fullName>
    </submittedName>
</protein>
<feature type="binding site" evidence="3">
    <location>
        <position position="6"/>
    </location>
    <ligand>
        <name>a divalent metal cation</name>
        <dbReference type="ChEBI" id="CHEBI:60240"/>
        <label>1</label>
    </ligand>
</feature>
<organism evidence="4 5">
    <name type="scientific">Candidatus Avichristensenella intestinipullorum</name>
    <dbReference type="NCBI Taxonomy" id="2840693"/>
    <lineage>
        <taxon>Bacteria</taxon>
        <taxon>Bacillati</taxon>
        <taxon>Bacillota</taxon>
        <taxon>Clostridia</taxon>
        <taxon>Candidatus Avichristensenella</taxon>
    </lineage>
</organism>
<gene>
    <name evidence="4" type="ORF">IAA66_07135</name>
</gene>
<dbReference type="InterPro" id="IPR001130">
    <property type="entry name" value="TatD-like"/>
</dbReference>
<dbReference type="GO" id="GO:0005829">
    <property type="term" value="C:cytosol"/>
    <property type="evidence" value="ECO:0007669"/>
    <property type="project" value="TreeGrafter"/>
</dbReference>
<proteinExistence type="predicted"/>
<reference evidence="4" key="2">
    <citation type="journal article" date="2021" name="PeerJ">
        <title>Extensive microbial diversity within the chicken gut microbiome revealed by metagenomics and culture.</title>
        <authorList>
            <person name="Gilroy R."/>
            <person name="Ravi A."/>
            <person name="Getino M."/>
            <person name="Pursley I."/>
            <person name="Horton D.L."/>
            <person name="Alikhan N.F."/>
            <person name="Baker D."/>
            <person name="Gharbi K."/>
            <person name="Hall N."/>
            <person name="Watson M."/>
            <person name="Adriaenssens E.M."/>
            <person name="Foster-Nyarko E."/>
            <person name="Jarju S."/>
            <person name="Secka A."/>
            <person name="Antonio M."/>
            <person name="Oren A."/>
            <person name="Chaudhuri R.R."/>
            <person name="La Ragione R."/>
            <person name="Hildebrand F."/>
            <person name="Pallen M.J."/>
        </authorList>
    </citation>
    <scope>NUCLEOTIDE SEQUENCE</scope>
    <source>
        <strain evidence="4">ChiHile30-977</strain>
    </source>
</reference>
<comment type="caution">
    <text evidence="4">The sequence shown here is derived from an EMBL/GenBank/DDBJ whole genome shotgun (WGS) entry which is preliminary data.</text>
</comment>
<dbReference type="SUPFAM" id="SSF51556">
    <property type="entry name" value="Metallo-dependent hydrolases"/>
    <property type="match status" value="1"/>
</dbReference>
<name>A0A9D0YWH0_9FIRM</name>